<dbReference type="Proteomes" id="UP000199215">
    <property type="component" value="Unassembled WGS sequence"/>
</dbReference>
<organism evidence="2 3">
    <name type="scientific">Halopenitus malekzadehii</name>
    <dbReference type="NCBI Taxonomy" id="1267564"/>
    <lineage>
        <taxon>Archaea</taxon>
        <taxon>Methanobacteriati</taxon>
        <taxon>Methanobacteriota</taxon>
        <taxon>Stenosarchaea group</taxon>
        <taxon>Halobacteria</taxon>
        <taxon>Halobacteriales</taxon>
        <taxon>Haloferacaceae</taxon>
        <taxon>Halopenitus</taxon>
    </lineage>
</organism>
<proteinExistence type="predicted"/>
<evidence type="ECO:0000256" key="1">
    <source>
        <dbReference type="SAM" id="MobiDB-lite"/>
    </source>
</evidence>
<keyword evidence="3" id="KW-1185">Reference proteome</keyword>
<dbReference type="AlphaFoldDB" id="A0A1H6J8U5"/>
<gene>
    <name evidence="2" type="ORF">SAMN05192561_10841</name>
</gene>
<reference evidence="2 3" key="1">
    <citation type="submission" date="2016-10" db="EMBL/GenBank/DDBJ databases">
        <authorList>
            <person name="de Groot N.N."/>
        </authorList>
    </citation>
    <scope>NUCLEOTIDE SEQUENCE [LARGE SCALE GENOMIC DNA]</scope>
    <source>
        <strain evidence="2 3">IBRC-M10418</strain>
    </source>
</reference>
<feature type="compositionally biased region" description="Low complexity" evidence="1">
    <location>
        <begin position="1"/>
        <end position="11"/>
    </location>
</feature>
<sequence length="64" mass="7217">MTNQSTTGSDSGSHDDASRTDGSVDFENYLPGSPQPSTEPGRLERFLTRLFRRRGGLRVVYRRK</sequence>
<dbReference type="EMBL" id="FNWU01000008">
    <property type="protein sequence ID" value="SEH57131.1"/>
    <property type="molecule type" value="Genomic_DNA"/>
</dbReference>
<accession>A0A1H6J8U5</accession>
<evidence type="ECO:0000313" key="2">
    <source>
        <dbReference type="EMBL" id="SEH57131.1"/>
    </source>
</evidence>
<evidence type="ECO:0000313" key="3">
    <source>
        <dbReference type="Proteomes" id="UP000199215"/>
    </source>
</evidence>
<protein>
    <submittedName>
        <fullName evidence="2">Uncharacterized protein</fullName>
    </submittedName>
</protein>
<dbReference type="RefSeq" id="WP_092817359.1">
    <property type="nucleotide sequence ID" value="NZ_FNWU01000008.1"/>
</dbReference>
<name>A0A1H6J8U5_9EURY</name>
<feature type="region of interest" description="Disordered" evidence="1">
    <location>
        <begin position="1"/>
        <end position="43"/>
    </location>
</feature>